<dbReference type="EMBL" id="MU853754">
    <property type="protein sequence ID" value="KAK3945654.1"/>
    <property type="molecule type" value="Genomic_DNA"/>
</dbReference>
<protein>
    <submittedName>
        <fullName evidence="2">Uncharacterized protein</fullName>
    </submittedName>
</protein>
<feature type="region of interest" description="Disordered" evidence="1">
    <location>
        <begin position="176"/>
        <end position="213"/>
    </location>
</feature>
<comment type="caution">
    <text evidence="2">The sequence shown here is derived from an EMBL/GenBank/DDBJ whole genome shotgun (WGS) entry which is preliminary data.</text>
</comment>
<feature type="compositionally biased region" description="Low complexity" evidence="1">
    <location>
        <begin position="278"/>
        <end position="294"/>
    </location>
</feature>
<name>A0AAN6NH29_9PEZI</name>
<feature type="compositionally biased region" description="Low complexity" evidence="1">
    <location>
        <begin position="195"/>
        <end position="213"/>
    </location>
</feature>
<evidence type="ECO:0000313" key="2">
    <source>
        <dbReference type="EMBL" id="KAK3945654.1"/>
    </source>
</evidence>
<proteinExistence type="predicted"/>
<evidence type="ECO:0000313" key="3">
    <source>
        <dbReference type="Proteomes" id="UP001303473"/>
    </source>
</evidence>
<feature type="compositionally biased region" description="Basic and acidic residues" evidence="1">
    <location>
        <begin position="179"/>
        <end position="194"/>
    </location>
</feature>
<reference evidence="3" key="1">
    <citation type="journal article" date="2023" name="Mol. Phylogenet. Evol.">
        <title>Genome-scale phylogeny and comparative genomics of the fungal order Sordariales.</title>
        <authorList>
            <person name="Hensen N."/>
            <person name="Bonometti L."/>
            <person name="Westerberg I."/>
            <person name="Brannstrom I.O."/>
            <person name="Guillou S."/>
            <person name="Cros-Aarteil S."/>
            <person name="Calhoun S."/>
            <person name="Haridas S."/>
            <person name="Kuo A."/>
            <person name="Mondo S."/>
            <person name="Pangilinan J."/>
            <person name="Riley R."/>
            <person name="LaButti K."/>
            <person name="Andreopoulos B."/>
            <person name="Lipzen A."/>
            <person name="Chen C."/>
            <person name="Yan M."/>
            <person name="Daum C."/>
            <person name="Ng V."/>
            <person name="Clum A."/>
            <person name="Steindorff A."/>
            <person name="Ohm R.A."/>
            <person name="Martin F."/>
            <person name="Silar P."/>
            <person name="Natvig D.O."/>
            <person name="Lalanne C."/>
            <person name="Gautier V."/>
            <person name="Ament-Velasquez S.L."/>
            <person name="Kruys A."/>
            <person name="Hutchinson M.I."/>
            <person name="Powell A.J."/>
            <person name="Barry K."/>
            <person name="Miller A.N."/>
            <person name="Grigoriev I.V."/>
            <person name="Debuchy R."/>
            <person name="Gladieux P."/>
            <person name="Hiltunen Thoren M."/>
            <person name="Johannesson H."/>
        </authorList>
    </citation>
    <scope>NUCLEOTIDE SEQUENCE [LARGE SCALE GENOMIC DNA]</scope>
    <source>
        <strain evidence="3">CBS 340.73</strain>
    </source>
</reference>
<feature type="region of interest" description="Disordered" evidence="1">
    <location>
        <begin position="226"/>
        <end position="294"/>
    </location>
</feature>
<feature type="compositionally biased region" description="Low complexity" evidence="1">
    <location>
        <begin position="226"/>
        <end position="269"/>
    </location>
</feature>
<keyword evidence="3" id="KW-1185">Reference proteome</keyword>
<sequence length="294" mass="30910">MILDNKCTRENQAESDGTHKPLHVYTRIPVCSFHLIEASAERKVLACFVDEVRIKIAAPKILDKPTARFRYLEPTVLGTNSSRSRKLFLFSSFPLFLFSSFFKPFPPVQLHIQHHSELSSINFKKYRLLRTRISIRLDITEPILTLPLLSTITMPGVPLNALDNLKGKFKAIFGKKKAKTEAKPTETKPAEEAKPATTPATAPATTATEAAPAAAPAAAAAVAAAEPAEPAAPATEAPKEPAAAPAAAAAPAEATPAAPAATETPAAPAAEEKKDEAATPAAAPAAAPAATTSA</sequence>
<organism evidence="2 3">
    <name type="scientific">Diplogelasinospora grovesii</name>
    <dbReference type="NCBI Taxonomy" id="303347"/>
    <lineage>
        <taxon>Eukaryota</taxon>
        <taxon>Fungi</taxon>
        <taxon>Dikarya</taxon>
        <taxon>Ascomycota</taxon>
        <taxon>Pezizomycotina</taxon>
        <taxon>Sordariomycetes</taxon>
        <taxon>Sordariomycetidae</taxon>
        <taxon>Sordariales</taxon>
        <taxon>Diplogelasinosporaceae</taxon>
        <taxon>Diplogelasinospora</taxon>
    </lineage>
</organism>
<dbReference type="AlphaFoldDB" id="A0AAN6NH29"/>
<gene>
    <name evidence="2" type="ORF">QBC46DRAFT_95769</name>
</gene>
<dbReference type="Proteomes" id="UP001303473">
    <property type="component" value="Unassembled WGS sequence"/>
</dbReference>
<evidence type="ECO:0000256" key="1">
    <source>
        <dbReference type="SAM" id="MobiDB-lite"/>
    </source>
</evidence>
<accession>A0AAN6NH29</accession>